<dbReference type="OrthoDB" id="1863751at2"/>
<name>A0A1H7ZRB3_9FIRM</name>
<feature type="transmembrane region" description="Helical" evidence="1">
    <location>
        <begin position="79"/>
        <end position="101"/>
    </location>
</feature>
<evidence type="ECO:0008006" key="4">
    <source>
        <dbReference type="Google" id="ProtNLM"/>
    </source>
</evidence>
<evidence type="ECO:0000256" key="1">
    <source>
        <dbReference type="SAM" id="Phobius"/>
    </source>
</evidence>
<dbReference type="STRING" id="474960.SAMN05216180_0807"/>
<dbReference type="RefSeq" id="WP_092751871.1">
    <property type="nucleotide sequence ID" value="NZ_FOCG01000001.1"/>
</dbReference>
<keyword evidence="3" id="KW-1185">Reference proteome</keyword>
<keyword evidence="1" id="KW-1133">Transmembrane helix</keyword>
<dbReference type="AlphaFoldDB" id="A0A1H7ZRB3"/>
<evidence type="ECO:0000313" key="2">
    <source>
        <dbReference type="EMBL" id="SEM60354.1"/>
    </source>
</evidence>
<dbReference type="Proteomes" id="UP000199158">
    <property type="component" value="Unassembled WGS sequence"/>
</dbReference>
<evidence type="ECO:0000313" key="3">
    <source>
        <dbReference type="Proteomes" id="UP000199158"/>
    </source>
</evidence>
<proteinExistence type="predicted"/>
<sequence length="157" mass="17953">MKEYFDENGHLTDFALFDLIDELPDELQRLEIAEHLSFCDHCTERYTAILCDDVLISPPKPLKTNVLQRIRQQARIVFFNRYVAAGVAACFTMVLWTSGAFSAGNIKIKDRNALEDLTVITGNFTEKAVEFGQNVSDEINKFFTNFNLEGDFTDEKK</sequence>
<keyword evidence="1" id="KW-0472">Membrane</keyword>
<organism evidence="2 3">
    <name type="scientific">Hydrogenoanaerobacterium saccharovorans</name>
    <dbReference type="NCBI Taxonomy" id="474960"/>
    <lineage>
        <taxon>Bacteria</taxon>
        <taxon>Bacillati</taxon>
        <taxon>Bacillota</taxon>
        <taxon>Clostridia</taxon>
        <taxon>Eubacteriales</taxon>
        <taxon>Oscillospiraceae</taxon>
        <taxon>Hydrogenoanaerobacterium</taxon>
    </lineage>
</organism>
<keyword evidence="1" id="KW-0812">Transmembrane</keyword>
<gene>
    <name evidence="2" type="ORF">SAMN05216180_0807</name>
</gene>
<reference evidence="2 3" key="1">
    <citation type="submission" date="2016-10" db="EMBL/GenBank/DDBJ databases">
        <authorList>
            <person name="de Groot N.N."/>
        </authorList>
    </citation>
    <scope>NUCLEOTIDE SEQUENCE [LARGE SCALE GENOMIC DNA]</scope>
    <source>
        <strain evidence="2 3">CGMCC 1.5070</strain>
    </source>
</reference>
<dbReference type="EMBL" id="FOCG01000001">
    <property type="protein sequence ID" value="SEM60354.1"/>
    <property type="molecule type" value="Genomic_DNA"/>
</dbReference>
<accession>A0A1H7ZRB3</accession>
<protein>
    <recommendedName>
        <fullName evidence="4">Zinc-finger</fullName>
    </recommendedName>
</protein>